<organism evidence="1">
    <name type="scientific">Anguilla anguilla</name>
    <name type="common">European freshwater eel</name>
    <name type="synonym">Muraena anguilla</name>
    <dbReference type="NCBI Taxonomy" id="7936"/>
    <lineage>
        <taxon>Eukaryota</taxon>
        <taxon>Metazoa</taxon>
        <taxon>Chordata</taxon>
        <taxon>Craniata</taxon>
        <taxon>Vertebrata</taxon>
        <taxon>Euteleostomi</taxon>
        <taxon>Actinopterygii</taxon>
        <taxon>Neopterygii</taxon>
        <taxon>Teleostei</taxon>
        <taxon>Anguilliformes</taxon>
        <taxon>Anguillidae</taxon>
        <taxon>Anguilla</taxon>
    </lineage>
</organism>
<accession>A0A0E9XR04</accession>
<evidence type="ECO:0000313" key="1">
    <source>
        <dbReference type="EMBL" id="JAI05075.1"/>
    </source>
</evidence>
<dbReference type="AlphaFoldDB" id="A0A0E9XR04"/>
<sequence length="34" mass="4035">MLIWQVHISTGTNIERETLFACFVYTSWVSGWEE</sequence>
<reference evidence="1" key="2">
    <citation type="journal article" date="2015" name="Fish Shellfish Immunol.">
        <title>Early steps in the European eel (Anguilla anguilla)-Vibrio vulnificus interaction in the gills: Role of the RtxA13 toxin.</title>
        <authorList>
            <person name="Callol A."/>
            <person name="Pajuelo D."/>
            <person name="Ebbesson L."/>
            <person name="Teles M."/>
            <person name="MacKenzie S."/>
            <person name="Amaro C."/>
        </authorList>
    </citation>
    <scope>NUCLEOTIDE SEQUENCE</scope>
</reference>
<dbReference type="EMBL" id="GBXM01003503">
    <property type="protein sequence ID" value="JAI05075.1"/>
    <property type="molecule type" value="Transcribed_RNA"/>
</dbReference>
<proteinExistence type="predicted"/>
<protein>
    <submittedName>
        <fullName evidence="1">Uncharacterized protein</fullName>
    </submittedName>
</protein>
<reference evidence="1" key="1">
    <citation type="submission" date="2014-11" db="EMBL/GenBank/DDBJ databases">
        <authorList>
            <person name="Amaro Gonzalez C."/>
        </authorList>
    </citation>
    <scope>NUCLEOTIDE SEQUENCE</scope>
</reference>
<name>A0A0E9XR04_ANGAN</name>